<name>A0AC61S8D7_9BACT</name>
<evidence type="ECO:0000313" key="2">
    <source>
        <dbReference type="Proteomes" id="UP000305401"/>
    </source>
</evidence>
<organism evidence="1 2">
    <name type="scientific">Muribaculum caecicola</name>
    <dbReference type="NCBI Taxonomy" id="3038144"/>
    <lineage>
        <taxon>Bacteria</taxon>
        <taxon>Pseudomonadati</taxon>
        <taxon>Bacteroidota</taxon>
        <taxon>Bacteroidia</taxon>
        <taxon>Bacteroidales</taxon>
        <taxon>Muribaculaceae</taxon>
        <taxon>Muribaculum</taxon>
    </lineage>
</organism>
<comment type="caution">
    <text evidence="1">The sequence shown here is derived from an EMBL/GenBank/DDBJ whole genome shotgun (WGS) entry which is preliminary data.</text>
</comment>
<evidence type="ECO:0000313" key="1">
    <source>
        <dbReference type="EMBL" id="THG55307.1"/>
    </source>
</evidence>
<accession>A0AC61S8D7</accession>
<keyword evidence="2" id="KW-1185">Reference proteome</keyword>
<sequence>MILSMTGFGKATAAIPNKKITVEIKSLNSKQLDMSARVPASFREKELELRNILAERIVRGKVELLIYTESVGIETTVSLNIPLMAAYKEQVEEMARQLGIAWPDDWYSVLLRFPETVKSDVPATMSDEEWQTLRQVTEQAIDQLMQFRQKEGQKLEAFFTERVNRISDLLGQVAPFEKERVAKIRARLEENLAKIDTVSFDKNRLEQELIFYIEKLDINEEKQRLSQHLSYFKETMANGFGQGKKLGFIAQEMGREINTLGSKSNNADMQRLVVRMKDELEQIKEQVLNVM</sequence>
<proteinExistence type="predicted"/>
<dbReference type="Proteomes" id="UP000305401">
    <property type="component" value="Unassembled WGS sequence"/>
</dbReference>
<gene>
    <name evidence="1" type="ORF">E5990_00435</name>
</gene>
<protein>
    <submittedName>
        <fullName evidence="1">YicC family protein</fullName>
    </submittedName>
</protein>
<dbReference type="EMBL" id="SSTG01000002">
    <property type="protein sequence ID" value="THG55307.1"/>
    <property type="molecule type" value="Genomic_DNA"/>
</dbReference>
<reference evidence="1" key="1">
    <citation type="submission" date="2019-04" db="EMBL/GenBank/DDBJ databases">
        <title>Microbes associate with the intestines of laboratory mice.</title>
        <authorList>
            <person name="Navarre W."/>
            <person name="Wong E."/>
            <person name="Huang K.C."/>
            <person name="Tropini C."/>
            <person name="Ng K."/>
            <person name="Yu B."/>
        </authorList>
    </citation>
    <scope>NUCLEOTIDE SEQUENCE</scope>
    <source>
        <strain evidence="1">NM86_A22</strain>
    </source>
</reference>